<dbReference type="Proteomes" id="UP000292974">
    <property type="component" value="Unassembled WGS sequence"/>
</dbReference>
<evidence type="ECO:0000313" key="1">
    <source>
        <dbReference type="EMBL" id="TAY50972.1"/>
    </source>
</evidence>
<proteinExistence type="predicted"/>
<sequence length="216" mass="24582">MSDDTYGLRAAAELIGIMPSTLAYIVSVGDVLPERGVPTSTTYEGTVWNDLTKFVFTSPDIERYKLEMDRRNFADFKAEYSDVYTPDEGANPRGLEFGPGWTGILREFCDHMRDYNDIGRSCKLRWGKEKFGALKLFCDYDDSIQRYVEHAKGVAYGRSLGTCQECGAPGRLRYGYMICLTLCDRHAHLAEPLDLEKDGKVLDVTAWTRSQRRRTE</sequence>
<dbReference type="EMBL" id="SIOP01000001">
    <property type="protein sequence ID" value="TAY50972.1"/>
    <property type="molecule type" value="Genomic_DNA"/>
</dbReference>
<accession>A0A7M3DQR7</accession>
<name>A0A7M3DQR7_RHILE</name>
<reference evidence="1 2" key="1">
    <citation type="submission" date="2019-02" db="EMBL/GenBank/DDBJ databases">
        <title>The genomic architecture of introgression among sibling species of bacteria.</title>
        <authorList>
            <person name="Cavassim M.I.A."/>
            <person name="Moeskjaer S."/>
            <person name="Moslemi C."/>
            <person name="Fields B."/>
            <person name="Bachmann A."/>
            <person name="Vilhjalmsson B."/>
            <person name="Schierup M.H."/>
            <person name="Young J.P.W."/>
            <person name="Andersen S.U."/>
        </authorList>
    </citation>
    <scope>NUCLEOTIDE SEQUENCE [LARGE SCALE GENOMIC DNA]</scope>
    <source>
        <strain evidence="1 2">SM135B</strain>
    </source>
</reference>
<comment type="caution">
    <text evidence="1">The sequence shown here is derived from an EMBL/GenBank/DDBJ whole genome shotgun (WGS) entry which is preliminary data.</text>
</comment>
<dbReference type="RefSeq" id="WP_130715859.1">
    <property type="nucleotide sequence ID" value="NZ_SIOP01000001.1"/>
</dbReference>
<protein>
    <submittedName>
        <fullName evidence="1">Uncharacterized protein</fullName>
    </submittedName>
</protein>
<gene>
    <name evidence="1" type="ORF">ELH90_04235</name>
</gene>
<dbReference type="AlphaFoldDB" id="A0A7M3DQR7"/>
<organism evidence="1 2">
    <name type="scientific">Rhizobium leguminosarum</name>
    <dbReference type="NCBI Taxonomy" id="384"/>
    <lineage>
        <taxon>Bacteria</taxon>
        <taxon>Pseudomonadati</taxon>
        <taxon>Pseudomonadota</taxon>
        <taxon>Alphaproteobacteria</taxon>
        <taxon>Hyphomicrobiales</taxon>
        <taxon>Rhizobiaceae</taxon>
        <taxon>Rhizobium/Agrobacterium group</taxon>
        <taxon>Rhizobium</taxon>
    </lineage>
</organism>
<evidence type="ECO:0000313" key="2">
    <source>
        <dbReference type="Proteomes" id="UP000292974"/>
    </source>
</evidence>